<dbReference type="Proteomes" id="UP000067689">
    <property type="component" value="Chromosome"/>
</dbReference>
<dbReference type="Pfam" id="PF12823">
    <property type="entry name" value="DUF3817"/>
    <property type="match status" value="1"/>
</dbReference>
<comment type="subcellular location">
    <subcellularLocation>
        <location evidence="1">Cell membrane</location>
        <topology evidence="1">Multi-pass membrane protein</topology>
    </subcellularLocation>
</comment>
<evidence type="ECO:0000256" key="4">
    <source>
        <dbReference type="ARBA" id="ARBA00022989"/>
    </source>
</evidence>
<evidence type="ECO:0000256" key="5">
    <source>
        <dbReference type="ARBA" id="ARBA00023136"/>
    </source>
</evidence>
<dbReference type="STRING" id="2041.AERYTH_15425"/>
<dbReference type="InterPro" id="IPR023845">
    <property type="entry name" value="DUF3817_TM"/>
</dbReference>
<keyword evidence="9" id="KW-1185">Reference proteome</keyword>
<keyword evidence="4 6" id="KW-1133">Transmembrane helix</keyword>
<dbReference type="GO" id="GO:0005886">
    <property type="term" value="C:plasma membrane"/>
    <property type="evidence" value="ECO:0007669"/>
    <property type="project" value="UniProtKB-SubCell"/>
</dbReference>
<dbReference type="OrthoDB" id="3396203at2"/>
<accession>A0A0U4BEA8</accession>
<feature type="transmembrane region" description="Helical" evidence="6">
    <location>
        <begin position="41"/>
        <end position="63"/>
    </location>
</feature>
<dbReference type="PANTHER" id="PTHR40077">
    <property type="entry name" value="MEMBRANE PROTEIN-RELATED"/>
    <property type="match status" value="1"/>
</dbReference>
<dbReference type="EMBL" id="CP011502">
    <property type="protein sequence ID" value="ALX05988.1"/>
    <property type="molecule type" value="Genomic_DNA"/>
</dbReference>
<evidence type="ECO:0000256" key="2">
    <source>
        <dbReference type="ARBA" id="ARBA00022475"/>
    </source>
</evidence>
<evidence type="ECO:0000256" key="1">
    <source>
        <dbReference type="ARBA" id="ARBA00004651"/>
    </source>
</evidence>
<dbReference type="NCBIfam" id="TIGR03954">
    <property type="entry name" value="integ_memb_HG"/>
    <property type="match status" value="1"/>
</dbReference>
<feature type="transmembrane region" description="Helical" evidence="6">
    <location>
        <begin position="7"/>
        <end position="29"/>
    </location>
</feature>
<reference evidence="8 9" key="1">
    <citation type="journal article" date="1991" name="Int. J. Syst. Bacteriol.">
        <title>Description of the erythromycin-producing bacterium Arthrobacter sp. strain NRRL B-3381 as Aeromicrobium erythreum gen. nov., sp. nov.</title>
        <authorList>
            <person name="Miller E.S."/>
            <person name="Woese C.R."/>
            <person name="Brenner S."/>
        </authorList>
    </citation>
    <scope>NUCLEOTIDE SEQUENCE [LARGE SCALE GENOMIC DNA]</scope>
    <source>
        <strain evidence="8 9">AR18</strain>
    </source>
</reference>
<gene>
    <name evidence="8" type="ORF">AERYTH_15425</name>
</gene>
<sequence>MRRWFRIFAFAEAVSWGALLVAMFFKWVVQDDPHAGLEGGVPIVGPIHGVLFLAYCSLAVVAWSTFRWNLKTLALALAASIPPFFTIWFETWAERRGLLTSVADDPDPAPGVTQV</sequence>
<organism evidence="8 9">
    <name type="scientific">Aeromicrobium erythreum</name>
    <dbReference type="NCBI Taxonomy" id="2041"/>
    <lineage>
        <taxon>Bacteria</taxon>
        <taxon>Bacillati</taxon>
        <taxon>Actinomycetota</taxon>
        <taxon>Actinomycetes</taxon>
        <taxon>Propionibacteriales</taxon>
        <taxon>Nocardioidaceae</taxon>
        <taxon>Aeromicrobium</taxon>
    </lineage>
</organism>
<evidence type="ECO:0000313" key="8">
    <source>
        <dbReference type="EMBL" id="ALX05988.1"/>
    </source>
</evidence>
<dbReference type="PATRIC" id="fig|2041.4.peg.3221"/>
<dbReference type="KEGG" id="aer:AERYTH_15425"/>
<keyword evidence="3 6" id="KW-0812">Transmembrane</keyword>
<protein>
    <submittedName>
        <fullName evidence="8">Membrane protein</fullName>
    </submittedName>
</protein>
<dbReference type="AlphaFoldDB" id="A0A0U4BEA8"/>
<proteinExistence type="predicted"/>
<keyword evidence="2" id="KW-1003">Cell membrane</keyword>
<evidence type="ECO:0000256" key="3">
    <source>
        <dbReference type="ARBA" id="ARBA00022692"/>
    </source>
</evidence>
<evidence type="ECO:0000259" key="7">
    <source>
        <dbReference type="Pfam" id="PF12823"/>
    </source>
</evidence>
<keyword evidence="5 6" id="KW-0472">Membrane</keyword>
<feature type="domain" description="DUF3817" evidence="7">
    <location>
        <begin position="3"/>
        <end position="95"/>
    </location>
</feature>
<evidence type="ECO:0000313" key="9">
    <source>
        <dbReference type="Proteomes" id="UP000067689"/>
    </source>
</evidence>
<dbReference type="PANTHER" id="PTHR40077:SF1">
    <property type="entry name" value="MEMBRANE PROTEIN"/>
    <property type="match status" value="1"/>
</dbReference>
<feature type="transmembrane region" description="Helical" evidence="6">
    <location>
        <begin position="70"/>
        <end position="89"/>
    </location>
</feature>
<name>A0A0U4BEA8_9ACTN</name>
<evidence type="ECO:0000256" key="6">
    <source>
        <dbReference type="SAM" id="Phobius"/>
    </source>
</evidence>